<proteinExistence type="predicted"/>
<reference evidence="1" key="1">
    <citation type="journal article" date="2019" name="bioRxiv">
        <title>The Genome of the Zebra Mussel, Dreissena polymorpha: A Resource for Invasive Species Research.</title>
        <authorList>
            <person name="McCartney M.A."/>
            <person name="Auch B."/>
            <person name="Kono T."/>
            <person name="Mallez S."/>
            <person name="Zhang Y."/>
            <person name="Obille A."/>
            <person name="Becker A."/>
            <person name="Abrahante J.E."/>
            <person name="Garbe J."/>
            <person name="Badalamenti J.P."/>
            <person name="Herman A."/>
            <person name="Mangelson H."/>
            <person name="Liachko I."/>
            <person name="Sullivan S."/>
            <person name="Sone E.D."/>
            <person name="Koren S."/>
            <person name="Silverstein K.A.T."/>
            <person name="Beckman K.B."/>
            <person name="Gohl D.M."/>
        </authorList>
    </citation>
    <scope>NUCLEOTIDE SEQUENCE</scope>
    <source>
        <strain evidence="1">Duluth1</strain>
        <tissue evidence="1">Whole animal</tissue>
    </source>
</reference>
<gene>
    <name evidence="1" type="ORF">DPMN_137407</name>
</gene>
<evidence type="ECO:0000313" key="2">
    <source>
        <dbReference type="Proteomes" id="UP000828390"/>
    </source>
</evidence>
<keyword evidence="2" id="KW-1185">Reference proteome</keyword>
<organism evidence="1 2">
    <name type="scientific">Dreissena polymorpha</name>
    <name type="common">Zebra mussel</name>
    <name type="synonym">Mytilus polymorpha</name>
    <dbReference type="NCBI Taxonomy" id="45954"/>
    <lineage>
        <taxon>Eukaryota</taxon>
        <taxon>Metazoa</taxon>
        <taxon>Spiralia</taxon>
        <taxon>Lophotrochozoa</taxon>
        <taxon>Mollusca</taxon>
        <taxon>Bivalvia</taxon>
        <taxon>Autobranchia</taxon>
        <taxon>Heteroconchia</taxon>
        <taxon>Euheterodonta</taxon>
        <taxon>Imparidentia</taxon>
        <taxon>Neoheterodontei</taxon>
        <taxon>Myida</taxon>
        <taxon>Dreissenoidea</taxon>
        <taxon>Dreissenidae</taxon>
        <taxon>Dreissena</taxon>
    </lineage>
</organism>
<protein>
    <submittedName>
        <fullName evidence="1">Uncharacterized protein</fullName>
    </submittedName>
</protein>
<dbReference type="Proteomes" id="UP000828390">
    <property type="component" value="Unassembled WGS sequence"/>
</dbReference>
<reference evidence="1" key="2">
    <citation type="submission" date="2020-11" db="EMBL/GenBank/DDBJ databases">
        <authorList>
            <person name="McCartney M.A."/>
            <person name="Auch B."/>
            <person name="Kono T."/>
            <person name="Mallez S."/>
            <person name="Becker A."/>
            <person name="Gohl D.M."/>
            <person name="Silverstein K.A.T."/>
            <person name="Koren S."/>
            <person name="Bechman K.B."/>
            <person name="Herman A."/>
            <person name="Abrahante J.E."/>
            <person name="Garbe J."/>
        </authorList>
    </citation>
    <scope>NUCLEOTIDE SEQUENCE</scope>
    <source>
        <strain evidence="1">Duluth1</strain>
        <tissue evidence="1">Whole animal</tissue>
    </source>
</reference>
<dbReference type="AlphaFoldDB" id="A0A9D4JGD9"/>
<evidence type="ECO:0000313" key="1">
    <source>
        <dbReference type="EMBL" id="KAH3809044.1"/>
    </source>
</evidence>
<name>A0A9D4JGD9_DREPO</name>
<dbReference type="EMBL" id="JAIWYP010000006">
    <property type="protein sequence ID" value="KAH3809044.1"/>
    <property type="molecule type" value="Genomic_DNA"/>
</dbReference>
<sequence>MSKDFANSLDPSGSKLFAILIVSLKTNSKKMQILEIQQTTFKQTTNFPACKGLSPANPEVSRVSHCDCRELVIYKVDNKPVIKKYMMEMDVNTKITHEYT</sequence>
<accession>A0A9D4JGD9</accession>
<comment type="caution">
    <text evidence="1">The sequence shown here is derived from an EMBL/GenBank/DDBJ whole genome shotgun (WGS) entry which is preliminary data.</text>
</comment>